<keyword evidence="3" id="KW-0548">Nucleotidyltransferase</keyword>
<evidence type="ECO:0000313" key="4">
    <source>
        <dbReference type="Proteomes" id="UP000464787"/>
    </source>
</evidence>
<sequence>MNDDELLRYSRHILLDDIGIEGQERFRGAHVLIVGAGGLGCAAALYLGAAGVGHLILADDDTVDATNLQRQVAHTADRVGMPKVESLAQAIAAINPLVRTEVVARRADAPWLAQALPGVDLVLDCCDNFHTRQLINSACVAARKPLVSGAAIAMDGQLALYDPRRADSPCYACVFPPDAAVEEVACATMGVFAPLVGMVGTAQAALALQVLLADVATAEGRKPPAAALPGSLRMLDARAIDWSTLRVARDPHCPVCGAGAARISG</sequence>
<dbReference type="InterPro" id="IPR000594">
    <property type="entry name" value="ThiF_NAD_FAD-bd"/>
</dbReference>
<dbReference type="FunFam" id="3.40.50.720:FF:000080">
    <property type="entry name" value="Thiazole biosynthesis adenylyltransferase ThiF"/>
    <property type="match status" value="1"/>
</dbReference>
<proteinExistence type="inferred from homology"/>
<dbReference type="PANTHER" id="PTHR10953:SF102">
    <property type="entry name" value="ADENYLYLTRANSFERASE AND SULFURTRANSFERASE MOCS3"/>
    <property type="match status" value="1"/>
</dbReference>
<dbReference type="Pfam" id="PF00899">
    <property type="entry name" value="ThiF"/>
    <property type="match status" value="1"/>
</dbReference>
<dbReference type="GO" id="GO:0016779">
    <property type="term" value="F:nucleotidyltransferase activity"/>
    <property type="evidence" value="ECO:0007669"/>
    <property type="project" value="UniProtKB-KW"/>
</dbReference>
<accession>A0A857J8Q4</accession>
<dbReference type="InterPro" id="IPR045886">
    <property type="entry name" value="ThiF/MoeB/HesA"/>
</dbReference>
<dbReference type="GO" id="GO:0008146">
    <property type="term" value="F:sulfotransferase activity"/>
    <property type="evidence" value="ECO:0007669"/>
    <property type="project" value="TreeGrafter"/>
</dbReference>
<gene>
    <name evidence="3" type="primary">moeB</name>
    <name evidence="3" type="ORF">GT347_16455</name>
</gene>
<name>A0A857J8Q4_9BURK</name>
<evidence type="ECO:0000313" key="3">
    <source>
        <dbReference type="EMBL" id="QHI99429.1"/>
    </source>
</evidence>
<dbReference type="SUPFAM" id="SSF69572">
    <property type="entry name" value="Activating enzymes of the ubiquitin-like proteins"/>
    <property type="match status" value="1"/>
</dbReference>
<dbReference type="Gene3D" id="3.40.50.720">
    <property type="entry name" value="NAD(P)-binding Rossmann-like Domain"/>
    <property type="match status" value="1"/>
</dbReference>
<feature type="domain" description="THIF-type NAD/FAD binding fold" evidence="2">
    <location>
        <begin position="9"/>
        <end position="255"/>
    </location>
</feature>
<organism evidence="3 4">
    <name type="scientific">Xylophilus rhododendri</name>
    <dbReference type="NCBI Taxonomy" id="2697032"/>
    <lineage>
        <taxon>Bacteria</taxon>
        <taxon>Pseudomonadati</taxon>
        <taxon>Pseudomonadota</taxon>
        <taxon>Betaproteobacteria</taxon>
        <taxon>Burkholderiales</taxon>
        <taxon>Xylophilus</taxon>
    </lineage>
</organism>
<evidence type="ECO:0000259" key="2">
    <source>
        <dbReference type="Pfam" id="PF00899"/>
    </source>
</evidence>
<dbReference type="Proteomes" id="UP000464787">
    <property type="component" value="Chromosome"/>
</dbReference>
<dbReference type="RefSeq" id="WP_160553242.1">
    <property type="nucleotide sequence ID" value="NZ_CP047650.1"/>
</dbReference>
<protein>
    <submittedName>
        <fullName evidence="3">Molybdopterin-synthase adenylyltransferase MoeB</fullName>
    </submittedName>
</protein>
<dbReference type="InterPro" id="IPR035985">
    <property type="entry name" value="Ubiquitin-activating_enz"/>
</dbReference>
<dbReference type="GO" id="GO:0005829">
    <property type="term" value="C:cytosol"/>
    <property type="evidence" value="ECO:0007669"/>
    <property type="project" value="TreeGrafter"/>
</dbReference>
<dbReference type="CDD" id="cd00757">
    <property type="entry name" value="ThiF_MoeB_HesA_family"/>
    <property type="match status" value="1"/>
</dbReference>
<dbReference type="GO" id="GO:0004792">
    <property type="term" value="F:thiosulfate-cyanide sulfurtransferase activity"/>
    <property type="evidence" value="ECO:0007669"/>
    <property type="project" value="TreeGrafter"/>
</dbReference>
<keyword evidence="4" id="KW-1185">Reference proteome</keyword>
<dbReference type="KEGG" id="xyk:GT347_16455"/>
<reference evidence="3 4" key="1">
    <citation type="submission" date="2020-01" db="EMBL/GenBank/DDBJ databases">
        <title>Genome sequencing of strain KACC 21265.</title>
        <authorList>
            <person name="Heo J."/>
            <person name="Kim S.-J."/>
            <person name="Kim J.-S."/>
            <person name="Hong S.-B."/>
            <person name="Kwon S.-W."/>
        </authorList>
    </citation>
    <scope>NUCLEOTIDE SEQUENCE [LARGE SCALE GENOMIC DNA]</scope>
    <source>
        <strain evidence="3 4">KACC 21265</strain>
    </source>
</reference>
<dbReference type="AlphaFoldDB" id="A0A857J8Q4"/>
<keyword evidence="3" id="KW-0808">Transferase</keyword>
<dbReference type="GO" id="GO:0008641">
    <property type="term" value="F:ubiquitin-like modifier activating enzyme activity"/>
    <property type="evidence" value="ECO:0007669"/>
    <property type="project" value="InterPro"/>
</dbReference>
<dbReference type="NCBIfam" id="NF004281">
    <property type="entry name" value="PRK05690.1"/>
    <property type="match status" value="1"/>
</dbReference>
<dbReference type="PANTHER" id="PTHR10953">
    <property type="entry name" value="UBIQUITIN-ACTIVATING ENZYME E1"/>
    <property type="match status" value="1"/>
</dbReference>
<comment type="similarity">
    <text evidence="1">Belongs to the HesA/MoeB/ThiF family.</text>
</comment>
<dbReference type="EMBL" id="CP047650">
    <property type="protein sequence ID" value="QHI99429.1"/>
    <property type="molecule type" value="Genomic_DNA"/>
</dbReference>
<evidence type="ECO:0000256" key="1">
    <source>
        <dbReference type="ARBA" id="ARBA00009919"/>
    </source>
</evidence>